<reference evidence="8 9" key="2">
    <citation type="journal article" date="2016" name="PeerJ">
        <title>Analysis of five complete genome sequences for members of the class Peribacteria in the recently recognized Peregrinibacteria bacterial phylum.</title>
        <authorList>
            <person name="Anantharaman K."/>
            <person name="Brown C.T."/>
            <person name="Burstein D."/>
            <person name="Castelle C.J."/>
            <person name="Probst A.J."/>
            <person name="Thomas B.C."/>
            <person name="Williams K.H."/>
            <person name="Banfield J.F."/>
        </authorList>
    </citation>
    <scope>NUCLEOTIDE SEQUENCE [LARGE SCALE GENOMIC DNA]</scope>
    <source>
        <strain evidence="8">RIFOXYD1_FULL_PER-ii_59_16</strain>
    </source>
</reference>
<keyword evidence="3" id="KW-0694">RNA-binding</keyword>
<dbReference type="EMBL" id="CP013065">
    <property type="protein sequence ID" value="ALM12711.1"/>
    <property type="molecule type" value="Genomic_DNA"/>
</dbReference>
<dbReference type="GO" id="GO:0003735">
    <property type="term" value="F:structural constituent of ribosome"/>
    <property type="evidence" value="ECO:0007669"/>
    <property type="project" value="UniProtKB-UniRule"/>
</dbReference>
<dbReference type="NCBIfam" id="TIGR03625">
    <property type="entry name" value="L3_bact"/>
    <property type="match status" value="1"/>
</dbReference>
<dbReference type="Proteomes" id="UP000069135">
    <property type="component" value="Chromosome"/>
</dbReference>
<proteinExistence type="inferred from homology"/>
<dbReference type="PANTHER" id="PTHR11229:SF16">
    <property type="entry name" value="LARGE RIBOSOMAL SUBUNIT PROTEIN UL3C"/>
    <property type="match status" value="1"/>
</dbReference>
<feature type="region of interest" description="Disordered" evidence="7">
    <location>
        <begin position="121"/>
        <end position="152"/>
    </location>
</feature>
<dbReference type="FunFam" id="2.40.30.10:FF:000004">
    <property type="entry name" value="50S ribosomal protein L3"/>
    <property type="match status" value="1"/>
</dbReference>
<evidence type="ECO:0000256" key="4">
    <source>
        <dbReference type="ARBA" id="ARBA00022980"/>
    </source>
</evidence>
<accession>A0A0S1SFE0</accession>
<evidence type="ECO:0000256" key="2">
    <source>
        <dbReference type="ARBA" id="ARBA00022730"/>
    </source>
</evidence>
<accession>A0A0S1SLR8</accession>
<dbReference type="SUPFAM" id="SSF50447">
    <property type="entry name" value="Translation proteins"/>
    <property type="match status" value="1"/>
</dbReference>
<sequence length="204" mass="22116">MPSGLIARKVGMSKVFLENGEAVPVTYLRVPTNIVVRTKTKEKDGYDAVVLGIDPKNWKSRKGKEHVRYAVQKEWAVESLDGLNPGTQVTVESVPAESQVTIVGVSKGKGFQGVVKRYHFTRGPMSHGSHHHREPGSSGMREKPGRVIKGKRYPGHMGLDQLTLKHRPVMACDAKSGVFAVKGPIPGPSGAAVYVTIESVPAKK</sequence>
<comment type="similarity">
    <text evidence="1">Belongs to the universal ribosomal protein uL3 family.</text>
</comment>
<evidence type="ECO:0000256" key="7">
    <source>
        <dbReference type="SAM" id="MobiDB-lite"/>
    </source>
</evidence>
<dbReference type="PANTHER" id="PTHR11229">
    <property type="entry name" value="50S RIBOSOMAL PROTEIN L3"/>
    <property type="match status" value="1"/>
</dbReference>
<dbReference type="InterPro" id="IPR009000">
    <property type="entry name" value="Transl_B-barrel_sf"/>
</dbReference>
<keyword evidence="4 8" id="KW-0689">Ribosomal protein</keyword>
<evidence type="ECO:0000256" key="6">
    <source>
        <dbReference type="NCBIfam" id="TIGR03625"/>
    </source>
</evidence>
<accession>A0A0S1SR01</accession>
<gene>
    <name evidence="8" type="ORF">PeribacterD1_0006</name>
</gene>
<dbReference type="PATRIC" id="fig|1735161.3.peg.6"/>
<dbReference type="Gene3D" id="2.40.30.10">
    <property type="entry name" value="Translation factors"/>
    <property type="match status" value="2"/>
</dbReference>
<dbReference type="InterPro" id="IPR019927">
    <property type="entry name" value="Ribosomal_uL3_bac/org-type"/>
</dbReference>
<evidence type="ECO:0000313" key="9">
    <source>
        <dbReference type="Proteomes" id="UP000069135"/>
    </source>
</evidence>
<evidence type="ECO:0000313" key="8">
    <source>
        <dbReference type="EMBL" id="ALM12711.1"/>
    </source>
</evidence>
<evidence type="ECO:0000256" key="5">
    <source>
        <dbReference type="ARBA" id="ARBA00023274"/>
    </source>
</evidence>
<dbReference type="GO" id="GO:0022625">
    <property type="term" value="C:cytosolic large ribosomal subunit"/>
    <property type="evidence" value="ECO:0007669"/>
    <property type="project" value="TreeGrafter"/>
</dbReference>
<dbReference type="KEGG" id="prf:PeribacterA2_0006"/>
<dbReference type="Pfam" id="PF00297">
    <property type="entry name" value="Ribosomal_L3"/>
    <property type="match status" value="1"/>
</dbReference>
<evidence type="ECO:0000256" key="1">
    <source>
        <dbReference type="ARBA" id="ARBA00006540"/>
    </source>
</evidence>
<keyword evidence="5" id="KW-0687">Ribonucleoprotein</keyword>
<accession>A0A0S1SV45</accession>
<reference evidence="9" key="1">
    <citation type="submission" date="2015-10" db="EMBL/GenBank/DDBJ databases">
        <title>Analysis of five complete genome sequences for members of the class Peribacteria in the recently recognized Peregrinibacteria bacterial phylum.</title>
        <authorList>
            <person name="Anantharaman K."/>
            <person name="Brown C.T."/>
            <person name="Burstein D."/>
            <person name="Castelle C.J."/>
            <person name="Probst A.J."/>
            <person name="Thomas B.C."/>
            <person name="Williams K.H."/>
            <person name="Banfield J.F."/>
        </authorList>
    </citation>
    <scope>NUCLEOTIDE SEQUENCE [LARGE SCALE GENOMIC DNA]</scope>
</reference>
<dbReference type="AlphaFoldDB" id="A0A0S1SD68"/>
<organism evidence="8 9">
    <name type="scientific">Candidatus Peribacter riflensis</name>
    <dbReference type="NCBI Taxonomy" id="1735162"/>
    <lineage>
        <taxon>Bacteria</taxon>
        <taxon>Candidatus Peregrinibacteriota</taxon>
        <taxon>Candidatus Peribacteria</taxon>
        <taxon>Candidatus Peribacterales</taxon>
        <taxon>Candidatus Peribacteraceae</taxon>
        <taxon>Candidatus Peribacter</taxon>
    </lineage>
</organism>
<accession>A0A0S1SD68</accession>
<dbReference type="GO" id="GO:0019843">
    <property type="term" value="F:rRNA binding"/>
    <property type="evidence" value="ECO:0007669"/>
    <property type="project" value="UniProtKB-KW"/>
</dbReference>
<dbReference type="InterPro" id="IPR000597">
    <property type="entry name" value="Ribosomal_uL3"/>
</dbReference>
<protein>
    <recommendedName>
        <fullName evidence="6">50S ribosomal protein L3</fullName>
    </recommendedName>
</protein>
<dbReference type="STRING" id="1735162.PeribacterB2_0006"/>
<keyword evidence="2" id="KW-0699">rRNA-binding</keyword>
<evidence type="ECO:0000256" key="3">
    <source>
        <dbReference type="ARBA" id="ARBA00022884"/>
    </source>
</evidence>
<dbReference type="GO" id="GO:0006412">
    <property type="term" value="P:translation"/>
    <property type="evidence" value="ECO:0007669"/>
    <property type="project" value="UniProtKB-UniRule"/>
</dbReference>
<name>A0A0S1SD68_9BACT</name>